<comment type="caution">
    <text evidence="1">The sequence shown here is derived from an EMBL/GenBank/DDBJ whole genome shotgun (WGS) entry which is preliminary data.</text>
</comment>
<gene>
    <name evidence="1" type="ORF">AVEN_28593_1</name>
</gene>
<dbReference type="Proteomes" id="UP000499080">
    <property type="component" value="Unassembled WGS sequence"/>
</dbReference>
<reference evidence="1 2" key="1">
    <citation type="journal article" date="2019" name="Sci. Rep.">
        <title>Orb-weaving spider Araneus ventricosus genome elucidates the spidroin gene catalogue.</title>
        <authorList>
            <person name="Kono N."/>
            <person name="Nakamura H."/>
            <person name="Ohtoshi R."/>
            <person name="Moran D.A.P."/>
            <person name="Shinohara A."/>
            <person name="Yoshida Y."/>
            <person name="Fujiwara M."/>
            <person name="Mori M."/>
            <person name="Tomita M."/>
            <person name="Arakawa K."/>
        </authorList>
    </citation>
    <scope>NUCLEOTIDE SEQUENCE [LARGE SCALE GENOMIC DNA]</scope>
</reference>
<evidence type="ECO:0000313" key="1">
    <source>
        <dbReference type="EMBL" id="GBM14865.1"/>
    </source>
</evidence>
<dbReference type="EMBL" id="BGPR01000350">
    <property type="protein sequence ID" value="GBM14865.1"/>
    <property type="molecule type" value="Genomic_DNA"/>
</dbReference>
<organism evidence="1 2">
    <name type="scientific">Araneus ventricosus</name>
    <name type="common">Orbweaver spider</name>
    <name type="synonym">Epeira ventricosa</name>
    <dbReference type="NCBI Taxonomy" id="182803"/>
    <lineage>
        <taxon>Eukaryota</taxon>
        <taxon>Metazoa</taxon>
        <taxon>Ecdysozoa</taxon>
        <taxon>Arthropoda</taxon>
        <taxon>Chelicerata</taxon>
        <taxon>Arachnida</taxon>
        <taxon>Araneae</taxon>
        <taxon>Araneomorphae</taxon>
        <taxon>Entelegynae</taxon>
        <taxon>Araneoidea</taxon>
        <taxon>Araneidae</taxon>
        <taxon>Araneus</taxon>
    </lineage>
</organism>
<protein>
    <submittedName>
        <fullName evidence="1">Uncharacterized protein</fullName>
    </submittedName>
</protein>
<evidence type="ECO:0000313" key="2">
    <source>
        <dbReference type="Proteomes" id="UP000499080"/>
    </source>
</evidence>
<accession>A0A4Y2DH09</accession>
<sequence length="82" mass="9400">MLPLDYVPDEISNILLKRRFLRPWWPGGKVSLRDWRFSSSKPGYTQAQPGGREFECDMNAWSGLPVLSSSRSGNIKRYIALV</sequence>
<keyword evidence="2" id="KW-1185">Reference proteome</keyword>
<dbReference type="AlphaFoldDB" id="A0A4Y2DH09"/>
<name>A0A4Y2DH09_ARAVE</name>
<proteinExistence type="predicted"/>